<feature type="compositionally biased region" description="Polar residues" evidence="1">
    <location>
        <begin position="312"/>
        <end position="324"/>
    </location>
</feature>
<reference evidence="3 4" key="1">
    <citation type="submission" date="2019-04" db="EMBL/GenBank/DDBJ databases">
        <title>Comparative genomics and transcriptomics to analyze fruiting body development in filamentous ascomycetes.</title>
        <authorList>
            <consortium name="DOE Joint Genome Institute"/>
            <person name="Lutkenhaus R."/>
            <person name="Traeger S."/>
            <person name="Breuer J."/>
            <person name="Kuo A."/>
            <person name="Lipzen A."/>
            <person name="Pangilinan J."/>
            <person name="Dilworth D."/>
            <person name="Sandor L."/>
            <person name="Poggeler S."/>
            <person name="Barry K."/>
            <person name="Grigoriev I.V."/>
            <person name="Nowrousian M."/>
        </authorList>
    </citation>
    <scope>NUCLEOTIDE SEQUENCE [LARGE SCALE GENOMIC DNA]</scope>
    <source>
        <strain evidence="3 4">CBS 389.68</strain>
    </source>
</reference>
<dbReference type="GO" id="GO:0006629">
    <property type="term" value="P:lipid metabolic process"/>
    <property type="evidence" value="ECO:0007669"/>
    <property type="project" value="InterPro"/>
</dbReference>
<dbReference type="PANTHER" id="PTHR13593:SF113">
    <property type="entry name" value="SI:DKEY-266F7.9"/>
    <property type="match status" value="1"/>
</dbReference>
<evidence type="ECO:0000313" key="3">
    <source>
        <dbReference type="EMBL" id="TGZ78125.1"/>
    </source>
</evidence>
<sequence length="383" mass="43849">MLPLLLLLLLLSTLTPATLLNLTTHLTPLPPSTPLSFLHLAGTHNTLSFPPLSHPHRHTTPFSLTHDHPLRAQLHLGIRFLDLRLHHTNNHLHPYHGPERLPISLDEVFDTLATFLVECPGETVIARIAENTSPFHRAGVVREETWVPPWRGKRLRPEKEGEEPLGGYNTRGFNATLWWHLEQRNVTEFIWTPARPRRIPTLGEVRGKIVVLQDFPGAWERGLPFWDGRLVMVQDVWRVGSIPRKLEVVRRFWVKMAREREKGEEGKLVVSFVSGSFCEGLVPPRWVAERLWEVVWGWFGGERSEPRESSEDPTFQQFHDPTSPENHDIRVKPIGMVVGDFLTAAIIRSIVRFNYEPGGPGEGLGVETGWEKWRAGGWRRDTL</sequence>
<name>A0A4S2MMF3_9PEZI</name>
<feature type="chain" id="PRO_5020665247" evidence="2">
    <location>
        <begin position="20"/>
        <end position="383"/>
    </location>
</feature>
<dbReference type="InterPro" id="IPR017946">
    <property type="entry name" value="PLC-like_Pdiesterase_TIM-brl"/>
</dbReference>
<dbReference type="AlphaFoldDB" id="A0A4S2MMF3"/>
<feature type="signal peptide" evidence="2">
    <location>
        <begin position="1"/>
        <end position="19"/>
    </location>
</feature>
<gene>
    <name evidence="3" type="ORF">EX30DRAFT_398038</name>
</gene>
<evidence type="ECO:0000256" key="1">
    <source>
        <dbReference type="SAM" id="MobiDB-lite"/>
    </source>
</evidence>
<dbReference type="PROSITE" id="PS50007">
    <property type="entry name" value="PIPLC_X_DOMAIN"/>
    <property type="match status" value="1"/>
</dbReference>
<keyword evidence="4" id="KW-1185">Reference proteome</keyword>
<dbReference type="InterPro" id="IPR051057">
    <property type="entry name" value="PI-PLC_domain"/>
</dbReference>
<dbReference type="OrthoDB" id="1046782at2759"/>
<dbReference type="GO" id="GO:0008081">
    <property type="term" value="F:phosphoric diester hydrolase activity"/>
    <property type="evidence" value="ECO:0007669"/>
    <property type="project" value="InterPro"/>
</dbReference>
<dbReference type="EMBL" id="ML220145">
    <property type="protein sequence ID" value="TGZ78125.1"/>
    <property type="molecule type" value="Genomic_DNA"/>
</dbReference>
<dbReference type="Gene3D" id="3.20.20.190">
    <property type="entry name" value="Phosphatidylinositol (PI) phosphodiesterase"/>
    <property type="match status" value="1"/>
</dbReference>
<dbReference type="SUPFAM" id="SSF51695">
    <property type="entry name" value="PLC-like phosphodiesterases"/>
    <property type="match status" value="1"/>
</dbReference>
<organism evidence="3 4">
    <name type="scientific">Ascodesmis nigricans</name>
    <dbReference type="NCBI Taxonomy" id="341454"/>
    <lineage>
        <taxon>Eukaryota</taxon>
        <taxon>Fungi</taxon>
        <taxon>Dikarya</taxon>
        <taxon>Ascomycota</taxon>
        <taxon>Pezizomycotina</taxon>
        <taxon>Pezizomycetes</taxon>
        <taxon>Pezizales</taxon>
        <taxon>Ascodesmidaceae</taxon>
        <taxon>Ascodesmis</taxon>
    </lineage>
</organism>
<accession>A0A4S2MMF3</accession>
<keyword evidence="2" id="KW-0732">Signal</keyword>
<evidence type="ECO:0000256" key="2">
    <source>
        <dbReference type="SAM" id="SignalP"/>
    </source>
</evidence>
<dbReference type="PANTHER" id="PTHR13593">
    <property type="match status" value="1"/>
</dbReference>
<dbReference type="Proteomes" id="UP000298138">
    <property type="component" value="Unassembled WGS sequence"/>
</dbReference>
<proteinExistence type="predicted"/>
<protein>
    <submittedName>
        <fullName evidence="3">PLC-like phosphodiesterase</fullName>
    </submittedName>
</protein>
<evidence type="ECO:0000313" key="4">
    <source>
        <dbReference type="Proteomes" id="UP000298138"/>
    </source>
</evidence>
<feature type="region of interest" description="Disordered" evidence="1">
    <location>
        <begin position="304"/>
        <end position="325"/>
    </location>
</feature>
<dbReference type="InParanoid" id="A0A4S2MMF3"/>
<dbReference type="STRING" id="341454.A0A4S2MMF3"/>